<name>A0A1I4EWZ5_9RHOB</name>
<dbReference type="EMBL" id="FOTF01000007">
    <property type="protein sequence ID" value="SFL09630.1"/>
    <property type="molecule type" value="Genomic_DNA"/>
</dbReference>
<dbReference type="RefSeq" id="WP_090188269.1">
    <property type="nucleotide sequence ID" value="NZ_FOTF01000007.1"/>
</dbReference>
<accession>A0A1I4EWZ5</accession>
<gene>
    <name evidence="2" type="ORF">SAMN04488004_107211</name>
</gene>
<proteinExistence type="predicted"/>
<dbReference type="AlphaFoldDB" id="A0A1I4EWZ5"/>
<dbReference type="OrthoDB" id="7605241at2"/>
<dbReference type="STRING" id="195913.SAMN04488004_107211"/>
<evidence type="ECO:0000313" key="3">
    <source>
        <dbReference type="Proteomes" id="UP000199550"/>
    </source>
</evidence>
<evidence type="ECO:0000256" key="1">
    <source>
        <dbReference type="SAM" id="SignalP"/>
    </source>
</evidence>
<reference evidence="2 3" key="1">
    <citation type="submission" date="2016-10" db="EMBL/GenBank/DDBJ databases">
        <authorList>
            <person name="de Groot N.N."/>
        </authorList>
    </citation>
    <scope>NUCLEOTIDE SEQUENCE [LARGE SCALE GENOMIC DNA]</scope>
    <source>
        <strain evidence="2 3">DSM 16199</strain>
    </source>
</reference>
<keyword evidence="3" id="KW-1185">Reference proteome</keyword>
<sequence>MFKINSLTRKASTIALAIACMVPAVSAGAQTVTDTTACNYEDLPTSIRQTLIVIDGNVVTHEDKGSAPNEANNEWRSFLRQFLDAANPEINSRMAPREYLTLAMSNPDGSGMTTMFAGCIPTFSAEEDAVKQENDSAMGTFFGSSWKNTRTKMAEEFVQSASRGIIEKTQGVNENTDGVSDFAEGSLVRSLKRSQQIDASKGIPRVIFYTDLSKYSFPDGDASAVRRQAFADAKAAQIDLGRSEVHVMSEANPETDGNVDYLPAFFLGSKAELKTLQPATGSLSTIGSPVSVEVYTGSVRMGGSEPFPARMRVATDINGQLVNSWMEETRTQSRYVPVEGQLSCSGDTCEYIGKPNFGVVWAENTADPEAMCGDKAPFGGMRILKFEKTGDEVTGELTDTVCYFEGGDDNVAFDLKLVPNGQW</sequence>
<evidence type="ECO:0000313" key="2">
    <source>
        <dbReference type="EMBL" id="SFL09630.1"/>
    </source>
</evidence>
<protein>
    <submittedName>
        <fullName evidence="2">Uncharacterized protein</fullName>
    </submittedName>
</protein>
<dbReference type="Proteomes" id="UP000199550">
    <property type="component" value="Unassembled WGS sequence"/>
</dbReference>
<feature type="signal peptide" evidence="1">
    <location>
        <begin position="1"/>
        <end position="29"/>
    </location>
</feature>
<keyword evidence="1" id="KW-0732">Signal</keyword>
<feature type="chain" id="PRO_5011699188" evidence="1">
    <location>
        <begin position="30"/>
        <end position="423"/>
    </location>
</feature>
<organism evidence="2 3">
    <name type="scientific">Loktanella salsilacus</name>
    <dbReference type="NCBI Taxonomy" id="195913"/>
    <lineage>
        <taxon>Bacteria</taxon>
        <taxon>Pseudomonadati</taxon>
        <taxon>Pseudomonadota</taxon>
        <taxon>Alphaproteobacteria</taxon>
        <taxon>Rhodobacterales</taxon>
        <taxon>Roseobacteraceae</taxon>
        <taxon>Loktanella</taxon>
    </lineage>
</organism>